<dbReference type="InterPro" id="IPR039545">
    <property type="entry name" value="PGAP2"/>
</dbReference>
<dbReference type="GO" id="GO:0005789">
    <property type="term" value="C:endoplasmic reticulum membrane"/>
    <property type="evidence" value="ECO:0007669"/>
    <property type="project" value="TreeGrafter"/>
</dbReference>
<dbReference type="PANTHER" id="PTHR12892:SF12">
    <property type="entry name" value="RHOMBOID DOMAIN-CONTAINING PROTEIN"/>
    <property type="match status" value="1"/>
</dbReference>
<feature type="transmembrane region" description="Helical" evidence="1">
    <location>
        <begin position="222"/>
        <end position="241"/>
    </location>
</feature>
<dbReference type="OrthoDB" id="5852423at2759"/>
<evidence type="ECO:0000313" key="4">
    <source>
        <dbReference type="Proteomes" id="UP000274131"/>
    </source>
</evidence>
<dbReference type="STRING" id="51028.A0A0N4UYR9"/>
<keyword evidence="1" id="KW-0472">Membrane</keyword>
<proteinExistence type="predicted"/>
<feature type="transmembrane region" description="Helical" evidence="1">
    <location>
        <begin position="155"/>
        <end position="176"/>
    </location>
</feature>
<accession>A0A0N4UYR9</accession>
<reference evidence="5" key="1">
    <citation type="submission" date="2017-02" db="UniProtKB">
        <authorList>
            <consortium name="WormBaseParasite"/>
        </authorList>
    </citation>
    <scope>IDENTIFICATION</scope>
</reference>
<feature type="domain" description="CWH43-like N-terminal" evidence="2">
    <location>
        <begin position="99"/>
        <end position="221"/>
    </location>
</feature>
<evidence type="ECO:0000313" key="3">
    <source>
        <dbReference type="EMBL" id="VDD87302.1"/>
    </source>
</evidence>
<keyword evidence="1" id="KW-1133">Transmembrane helix</keyword>
<dbReference type="Proteomes" id="UP000274131">
    <property type="component" value="Unassembled WGS sequence"/>
</dbReference>
<dbReference type="GO" id="GO:0006506">
    <property type="term" value="P:GPI anchor biosynthetic process"/>
    <property type="evidence" value="ECO:0007669"/>
    <property type="project" value="TreeGrafter"/>
</dbReference>
<dbReference type="EMBL" id="UXUI01007381">
    <property type="protein sequence ID" value="VDD87302.1"/>
    <property type="molecule type" value="Genomic_DNA"/>
</dbReference>
<feature type="transmembrane region" description="Helical" evidence="1">
    <location>
        <begin position="197"/>
        <end position="216"/>
    </location>
</feature>
<dbReference type="WBParaSite" id="EVEC_0000273701-mRNA-1">
    <property type="protein sequence ID" value="EVEC_0000273701-mRNA-1"/>
    <property type="gene ID" value="EVEC_0000273701"/>
</dbReference>
<dbReference type="PANTHER" id="PTHR12892">
    <property type="entry name" value="FGF RECEPTOR ACTIVATING PROTEIN 1"/>
    <property type="match status" value="1"/>
</dbReference>
<organism evidence="5">
    <name type="scientific">Enterobius vermicularis</name>
    <name type="common">Human pinworm</name>
    <dbReference type="NCBI Taxonomy" id="51028"/>
    <lineage>
        <taxon>Eukaryota</taxon>
        <taxon>Metazoa</taxon>
        <taxon>Ecdysozoa</taxon>
        <taxon>Nematoda</taxon>
        <taxon>Chromadorea</taxon>
        <taxon>Rhabditida</taxon>
        <taxon>Spirurina</taxon>
        <taxon>Oxyuridomorpha</taxon>
        <taxon>Oxyuroidea</taxon>
        <taxon>Oxyuridae</taxon>
        <taxon>Enterobius</taxon>
    </lineage>
</organism>
<keyword evidence="1" id="KW-0812">Transmembrane</keyword>
<reference evidence="3 4" key="2">
    <citation type="submission" date="2018-10" db="EMBL/GenBank/DDBJ databases">
        <authorList>
            <consortium name="Pathogen Informatics"/>
        </authorList>
    </citation>
    <scope>NUCLEOTIDE SEQUENCE [LARGE SCALE GENOMIC DNA]</scope>
</reference>
<dbReference type="InterPro" id="IPR019402">
    <property type="entry name" value="CWH43_N"/>
</dbReference>
<keyword evidence="4" id="KW-1185">Reference proteome</keyword>
<dbReference type="GO" id="GO:0000139">
    <property type="term" value="C:Golgi membrane"/>
    <property type="evidence" value="ECO:0007669"/>
    <property type="project" value="InterPro"/>
</dbReference>
<dbReference type="Pfam" id="PF10277">
    <property type="entry name" value="Frag1"/>
    <property type="match status" value="1"/>
</dbReference>
<protein>
    <submittedName>
        <fullName evidence="5">Transmembrane protein</fullName>
    </submittedName>
</protein>
<evidence type="ECO:0000256" key="1">
    <source>
        <dbReference type="SAM" id="Phobius"/>
    </source>
</evidence>
<name>A0A0N4UYR9_ENTVE</name>
<feature type="transmembrane region" description="Helical" evidence="1">
    <location>
        <begin position="102"/>
        <end position="124"/>
    </location>
</feature>
<gene>
    <name evidence="3" type="ORF">EVEC_LOCUS2445</name>
</gene>
<evidence type="ECO:0000313" key="5">
    <source>
        <dbReference type="WBParaSite" id="EVEC_0000273701-mRNA-1"/>
    </source>
</evidence>
<sequence>MTITKAATTEDIDVVSCPPVLSTKMSVDSMSPSSACDSSFDSKEHSCVCCAFMSTDRESWCNCKDYKRDITRMKEHHFRNVDDDRKTYNADIVLFKFSFKSVFIVAVITALFAIVAAFGFGFTLDYSHNVGYKTSCGKSYLPSFSRVINLPVERLIWNFLMPIHVSLRPFFIWVNCKNSYMKKTTELRRKTCSCARIVVVVSGVIELISLVGLTVAGEREDGSYEAFALVEYTAIAVNLLFHSTALLDNNDTYQITAKIHYS</sequence>
<dbReference type="AlphaFoldDB" id="A0A0N4UYR9"/>
<evidence type="ECO:0000259" key="2">
    <source>
        <dbReference type="Pfam" id="PF10277"/>
    </source>
</evidence>